<reference evidence="1 2" key="1">
    <citation type="journal article" date="2016" name="Mol. Biol. Evol.">
        <title>Comparative Genomics of Early-Diverging Mushroom-Forming Fungi Provides Insights into the Origins of Lignocellulose Decay Capabilities.</title>
        <authorList>
            <person name="Nagy L.G."/>
            <person name="Riley R."/>
            <person name="Tritt A."/>
            <person name="Adam C."/>
            <person name="Daum C."/>
            <person name="Floudas D."/>
            <person name="Sun H."/>
            <person name="Yadav J.S."/>
            <person name="Pangilinan J."/>
            <person name="Larsson K.H."/>
            <person name="Matsuura K."/>
            <person name="Barry K."/>
            <person name="Labutti K."/>
            <person name="Kuo R."/>
            <person name="Ohm R.A."/>
            <person name="Bhattacharya S.S."/>
            <person name="Shirouzu T."/>
            <person name="Yoshinaga Y."/>
            <person name="Martin F.M."/>
            <person name="Grigoriev I.V."/>
            <person name="Hibbett D.S."/>
        </authorList>
    </citation>
    <scope>NUCLEOTIDE SEQUENCE [LARGE SCALE GENOMIC DNA]</scope>
    <source>
        <strain evidence="1 2">HHB14362 ss-1</strain>
    </source>
</reference>
<evidence type="ECO:0000313" key="1">
    <source>
        <dbReference type="EMBL" id="KZT30003.1"/>
    </source>
</evidence>
<organism evidence="1 2">
    <name type="scientific">Neolentinus lepideus HHB14362 ss-1</name>
    <dbReference type="NCBI Taxonomy" id="1314782"/>
    <lineage>
        <taxon>Eukaryota</taxon>
        <taxon>Fungi</taxon>
        <taxon>Dikarya</taxon>
        <taxon>Basidiomycota</taxon>
        <taxon>Agaricomycotina</taxon>
        <taxon>Agaricomycetes</taxon>
        <taxon>Gloeophyllales</taxon>
        <taxon>Gloeophyllaceae</taxon>
        <taxon>Neolentinus</taxon>
    </lineage>
</organism>
<accession>A0A165VPZ6</accession>
<evidence type="ECO:0000313" key="2">
    <source>
        <dbReference type="Proteomes" id="UP000076761"/>
    </source>
</evidence>
<dbReference type="AlphaFoldDB" id="A0A165VPZ6"/>
<sequence length="100" mass="11081">MGKGKARSVQEVNLCVFQIHGYCFTFTLNASTAIVLFTGTFAGNTDVFPIVAEIMHALDQWVTSWLFCDLCGAWQDNNRRDYASTIAAGRDALTQRIELG</sequence>
<dbReference type="Proteomes" id="UP000076761">
    <property type="component" value="Unassembled WGS sequence"/>
</dbReference>
<gene>
    <name evidence="1" type="ORF">NEOLEDRAFT_1126725</name>
</gene>
<protein>
    <submittedName>
        <fullName evidence="1">Uncharacterized protein</fullName>
    </submittedName>
</protein>
<proteinExistence type="predicted"/>
<name>A0A165VPZ6_9AGAM</name>
<keyword evidence="2" id="KW-1185">Reference proteome</keyword>
<dbReference type="EMBL" id="KV425552">
    <property type="protein sequence ID" value="KZT30003.1"/>
    <property type="molecule type" value="Genomic_DNA"/>
</dbReference>
<dbReference type="InParanoid" id="A0A165VPZ6"/>